<comment type="caution">
    <text evidence="2">The sequence shown here is derived from an EMBL/GenBank/DDBJ whole genome shotgun (WGS) entry which is preliminary data.</text>
</comment>
<evidence type="ECO:0000313" key="2">
    <source>
        <dbReference type="EMBL" id="KAK2073413.1"/>
    </source>
</evidence>
<organism evidence="2 3">
    <name type="scientific">Phyllachora maydis</name>
    <dbReference type="NCBI Taxonomy" id="1825666"/>
    <lineage>
        <taxon>Eukaryota</taxon>
        <taxon>Fungi</taxon>
        <taxon>Dikarya</taxon>
        <taxon>Ascomycota</taxon>
        <taxon>Pezizomycotina</taxon>
        <taxon>Sordariomycetes</taxon>
        <taxon>Sordariomycetidae</taxon>
        <taxon>Phyllachorales</taxon>
        <taxon>Phyllachoraceae</taxon>
        <taxon>Phyllachora</taxon>
    </lineage>
</organism>
<feature type="region of interest" description="Disordered" evidence="1">
    <location>
        <begin position="147"/>
        <end position="204"/>
    </location>
</feature>
<sequence>MSNQSYAEQPQLHTKAPYRSALLTQSANGQEAMRRAFADPAKTLFGVAQGVPSVFVTKLLASTRPDFIWLDAEHETSPWPRRPAVHAPWPGCICTSTPVLHPTEIPKKIEMGWRALVVLFDVWTMAKAAKGAVDAARQAAIAAREETTETNGARNCTVDDAAGEKLETASGGEKEAAGGEQTMETNGTQHGTVHNVAREKLESL</sequence>
<dbReference type="Proteomes" id="UP001217918">
    <property type="component" value="Unassembled WGS sequence"/>
</dbReference>
<dbReference type="AlphaFoldDB" id="A0AAD9MHA1"/>
<evidence type="ECO:0000256" key="1">
    <source>
        <dbReference type="SAM" id="MobiDB-lite"/>
    </source>
</evidence>
<feature type="compositionally biased region" description="Polar residues" evidence="1">
    <location>
        <begin position="182"/>
        <end position="192"/>
    </location>
</feature>
<dbReference type="Gene3D" id="3.20.20.60">
    <property type="entry name" value="Phosphoenolpyruvate-binding domains"/>
    <property type="match status" value="1"/>
</dbReference>
<accession>A0AAD9MHA1</accession>
<keyword evidence="3" id="KW-1185">Reference proteome</keyword>
<gene>
    <name evidence="2" type="ORF">P8C59_007700</name>
</gene>
<dbReference type="EMBL" id="JAQQPM010000007">
    <property type="protein sequence ID" value="KAK2073413.1"/>
    <property type="molecule type" value="Genomic_DNA"/>
</dbReference>
<dbReference type="InterPro" id="IPR040442">
    <property type="entry name" value="Pyrv_kinase-like_dom_sf"/>
</dbReference>
<evidence type="ECO:0000313" key="3">
    <source>
        <dbReference type="Proteomes" id="UP001217918"/>
    </source>
</evidence>
<proteinExistence type="predicted"/>
<feature type="compositionally biased region" description="Basic and acidic residues" evidence="1">
    <location>
        <begin position="162"/>
        <end position="177"/>
    </location>
</feature>
<name>A0AAD9MHA1_9PEZI</name>
<reference evidence="2" key="1">
    <citation type="journal article" date="2023" name="Mol. Plant Microbe Interact.">
        <title>Elucidating the Obligate Nature and Biological Capacity of an Invasive Fungal Corn Pathogen.</title>
        <authorList>
            <person name="MacCready J.S."/>
            <person name="Roggenkamp E.M."/>
            <person name="Gdanetz K."/>
            <person name="Chilvers M.I."/>
        </authorList>
    </citation>
    <scope>NUCLEOTIDE SEQUENCE</scope>
    <source>
        <strain evidence="2">PM02</strain>
    </source>
</reference>
<protein>
    <submittedName>
        <fullName evidence="2">Uncharacterized protein</fullName>
    </submittedName>
</protein>